<keyword evidence="11" id="KW-0472">Membrane</keyword>
<keyword evidence="6" id="KW-0547">Nucleotide-binding</keyword>
<evidence type="ECO:0000313" key="14">
    <source>
        <dbReference type="Proteomes" id="UP000018227"/>
    </source>
</evidence>
<dbReference type="GO" id="GO:0000155">
    <property type="term" value="F:phosphorelay sensor kinase activity"/>
    <property type="evidence" value="ECO:0007669"/>
    <property type="project" value="InterPro"/>
</dbReference>
<evidence type="ECO:0000256" key="6">
    <source>
        <dbReference type="ARBA" id="ARBA00022741"/>
    </source>
</evidence>
<dbReference type="InterPro" id="IPR003660">
    <property type="entry name" value="HAMP_dom"/>
</dbReference>
<protein>
    <submittedName>
        <fullName evidence="13">HAMP domain protein</fullName>
    </submittedName>
</protein>
<dbReference type="PANTHER" id="PTHR34220">
    <property type="entry name" value="SENSOR HISTIDINE KINASE YPDA"/>
    <property type="match status" value="1"/>
</dbReference>
<keyword evidence="14" id="KW-1185">Reference proteome</keyword>
<dbReference type="GO" id="GO:0005524">
    <property type="term" value="F:ATP binding"/>
    <property type="evidence" value="ECO:0007669"/>
    <property type="project" value="UniProtKB-KW"/>
</dbReference>
<dbReference type="InterPro" id="IPR010559">
    <property type="entry name" value="Sig_transdc_His_kin_internal"/>
</dbReference>
<evidence type="ECO:0000256" key="9">
    <source>
        <dbReference type="ARBA" id="ARBA00022989"/>
    </source>
</evidence>
<dbReference type="HOGENOM" id="CLU_020473_6_0_9"/>
<dbReference type="Gene3D" id="6.10.340.10">
    <property type="match status" value="1"/>
</dbReference>
<dbReference type="SUPFAM" id="SSF158472">
    <property type="entry name" value="HAMP domain-like"/>
    <property type="match status" value="1"/>
</dbReference>
<dbReference type="Pfam" id="PF02518">
    <property type="entry name" value="HATPase_c"/>
    <property type="match status" value="1"/>
</dbReference>
<evidence type="ECO:0000256" key="4">
    <source>
        <dbReference type="ARBA" id="ARBA00022679"/>
    </source>
</evidence>
<keyword evidence="7" id="KW-0418">Kinase</keyword>
<dbReference type="PROSITE" id="PS50885">
    <property type="entry name" value="HAMP"/>
    <property type="match status" value="1"/>
</dbReference>
<dbReference type="SUPFAM" id="SSF55874">
    <property type="entry name" value="ATPase domain of HSP90 chaperone/DNA topoisomerase II/histidine kinase"/>
    <property type="match status" value="1"/>
</dbReference>
<dbReference type="InterPro" id="IPR036890">
    <property type="entry name" value="HATPase_C_sf"/>
</dbReference>
<dbReference type="GO" id="GO:0005886">
    <property type="term" value="C:plasma membrane"/>
    <property type="evidence" value="ECO:0007669"/>
    <property type="project" value="UniProtKB-SubCell"/>
</dbReference>
<evidence type="ECO:0000256" key="1">
    <source>
        <dbReference type="ARBA" id="ARBA00004651"/>
    </source>
</evidence>
<evidence type="ECO:0000256" key="8">
    <source>
        <dbReference type="ARBA" id="ARBA00022840"/>
    </source>
</evidence>
<dbReference type="PANTHER" id="PTHR34220:SF11">
    <property type="entry name" value="SENSOR PROTEIN KINASE HPTS"/>
    <property type="match status" value="1"/>
</dbReference>
<keyword evidence="8" id="KW-0067">ATP-binding</keyword>
<name>V2XJK3_9FIRM</name>
<reference evidence="13 14" key="1">
    <citation type="submission" date="2013-06" db="EMBL/GenBank/DDBJ databases">
        <authorList>
            <person name="Weinstock G."/>
            <person name="Sodergren E."/>
            <person name="Clifton S."/>
            <person name="Fulton L."/>
            <person name="Fulton B."/>
            <person name="Courtney L."/>
            <person name="Fronick C."/>
            <person name="Harrison M."/>
            <person name="Strong C."/>
            <person name="Farmer C."/>
            <person name="Delahaunty K."/>
            <person name="Markovic C."/>
            <person name="Hall O."/>
            <person name="Minx P."/>
            <person name="Tomlinson C."/>
            <person name="Mitreva M."/>
            <person name="Nelson J."/>
            <person name="Hou S."/>
            <person name="Wollam A."/>
            <person name="Pepin K.H."/>
            <person name="Johnson M."/>
            <person name="Bhonagiri V."/>
            <person name="Nash W.E."/>
            <person name="Warren W."/>
            <person name="Chinwalla A."/>
            <person name="Mardis E.R."/>
            <person name="Wilson R.K."/>
        </authorList>
    </citation>
    <scope>NUCLEOTIDE SEQUENCE [LARGE SCALE GENOMIC DNA]</scope>
    <source>
        <strain evidence="13 14">ATCC 51271</strain>
    </source>
</reference>
<dbReference type="eggNOG" id="COG2972">
    <property type="taxonomic scope" value="Bacteria"/>
</dbReference>
<dbReference type="Proteomes" id="UP000018227">
    <property type="component" value="Unassembled WGS sequence"/>
</dbReference>
<keyword evidence="4" id="KW-0808">Transferase</keyword>
<evidence type="ECO:0000256" key="11">
    <source>
        <dbReference type="ARBA" id="ARBA00023136"/>
    </source>
</evidence>
<gene>
    <name evidence="13" type="ORF">GCWU0000282_002483</name>
</gene>
<comment type="subcellular location">
    <subcellularLocation>
        <location evidence="1">Cell membrane</location>
        <topology evidence="1">Multi-pass membrane protein</topology>
    </subcellularLocation>
</comment>
<keyword evidence="10" id="KW-0902">Two-component regulatory system</keyword>
<evidence type="ECO:0000313" key="13">
    <source>
        <dbReference type="EMBL" id="ESL02349.1"/>
    </source>
</evidence>
<evidence type="ECO:0000256" key="5">
    <source>
        <dbReference type="ARBA" id="ARBA00022692"/>
    </source>
</evidence>
<evidence type="ECO:0000256" key="7">
    <source>
        <dbReference type="ARBA" id="ARBA00022777"/>
    </source>
</evidence>
<evidence type="ECO:0000256" key="2">
    <source>
        <dbReference type="ARBA" id="ARBA00022475"/>
    </source>
</evidence>
<keyword evidence="2" id="KW-1003">Cell membrane</keyword>
<keyword evidence="3" id="KW-0597">Phosphoprotein</keyword>
<dbReference type="AlphaFoldDB" id="V2XJK3"/>
<keyword evidence="9" id="KW-1133">Transmembrane helix</keyword>
<dbReference type="Gene3D" id="3.30.565.10">
    <property type="entry name" value="Histidine kinase-like ATPase, C-terminal domain"/>
    <property type="match status" value="1"/>
</dbReference>
<keyword evidence="5" id="KW-0812">Transmembrane</keyword>
<dbReference type="InterPro" id="IPR050640">
    <property type="entry name" value="Bact_2-comp_sensor_kinase"/>
</dbReference>
<dbReference type="STRING" id="592026.GCWU0000282_002483"/>
<dbReference type="Pfam" id="PF06580">
    <property type="entry name" value="His_kinase"/>
    <property type="match status" value="1"/>
</dbReference>
<dbReference type="CDD" id="cd06225">
    <property type="entry name" value="HAMP"/>
    <property type="match status" value="1"/>
</dbReference>
<feature type="domain" description="HAMP" evidence="12">
    <location>
        <begin position="278"/>
        <end position="330"/>
    </location>
</feature>
<sequence length="555" mass="64372">MAYRAMRNQLIYDYRMSSRWLQNRLELENDSIIAHFYKFDIDKNIRSDIFRWCLYNEELYYSARWRIITVMNTIMNMNSSIHSVELFNLEKNEVLIAERSGARIDKTDIKNEVLTYWSTRNSSLQSNLVFLRTDKELLAYHLIHHFDNKHPVALIVFHFLPYHIQDILYEIRTVPEETILILNDQNDLIAENYGTDWKLNEKTVENIRRELAENKHQETFRDGQFWFYRPVNSGKIQLILSLPNQTIINALLPTITVSIAAAVLAILSSIFCSITYSKSVSKPIQALSNEMKTLTLNEYHIMPHENRQDEIGILQDSFHYMIARNKELITQQYQAKLEKRNAQLRALQSQINPHFMYNTLQVIGGMALEKEAPEIYSVTIALSDILRYSLNFSQKMVSLEEEIEYLKSYIMIQNERFGGRIQLDFRLAPTTVECLIPKLILQPIAENSFEHGLPNKPGTWILTIESEITENNDLLVRIKDNGTGIEPDRLSQIKKMIDGDASKVLITDSHIGLLNVHMRVKLLSSNENHGISIISTPETGTTVNICMPVSWRNGG</sequence>
<evidence type="ECO:0000256" key="3">
    <source>
        <dbReference type="ARBA" id="ARBA00022553"/>
    </source>
</evidence>
<proteinExistence type="predicted"/>
<dbReference type="EMBL" id="ACIL03000016">
    <property type="protein sequence ID" value="ESL02349.1"/>
    <property type="molecule type" value="Genomic_DNA"/>
</dbReference>
<evidence type="ECO:0000256" key="10">
    <source>
        <dbReference type="ARBA" id="ARBA00023012"/>
    </source>
</evidence>
<dbReference type="InterPro" id="IPR003594">
    <property type="entry name" value="HATPase_dom"/>
</dbReference>
<organism evidence="13 14">
    <name type="scientific">Catonella morbi ATCC 51271</name>
    <dbReference type="NCBI Taxonomy" id="592026"/>
    <lineage>
        <taxon>Bacteria</taxon>
        <taxon>Bacillati</taxon>
        <taxon>Bacillota</taxon>
        <taxon>Clostridia</taxon>
        <taxon>Lachnospirales</taxon>
        <taxon>Lachnospiraceae</taxon>
        <taxon>Catonella</taxon>
    </lineage>
</organism>
<comment type="caution">
    <text evidence="13">The sequence shown here is derived from an EMBL/GenBank/DDBJ whole genome shotgun (WGS) entry which is preliminary data.</text>
</comment>
<accession>V2XJK3</accession>
<evidence type="ECO:0000259" key="12">
    <source>
        <dbReference type="PROSITE" id="PS50885"/>
    </source>
</evidence>